<gene>
    <name evidence="1" type="primary">A09g502620.1_BraROA</name>
    <name evidence="1" type="ORF">IGI04_034264</name>
</gene>
<reference evidence="1 2" key="1">
    <citation type="submission" date="2021-03" db="EMBL/GenBank/DDBJ databases">
        <authorList>
            <person name="King G.J."/>
            <person name="Bancroft I."/>
            <person name="Baten A."/>
            <person name="Bloomfield J."/>
            <person name="Borpatragohain P."/>
            <person name="He Z."/>
            <person name="Irish N."/>
            <person name="Irwin J."/>
            <person name="Liu K."/>
            <person name="Mauleon R.P."/>
            <person name="Moore J."/>
            <person name="Morris R."/>
            <person name="Ostergaard L."/>
            <person name="Wang B."/>
            <person name="Wells R."/>
        </authorList>
    </citation>
    <scope>NUCLEOTIDE SEQUENCE [LARGE SCALE GENOMIC DNA]</scope>
    <source>
        <strain evidence="1">R-o-18</strain>
        <tissue evidence="1">Leaf</tissue>
    </source>
</reference>
<proteinExistence type="predicted"/>
<name>A0ABQ7L883_BRACM</name>
<dbReference type="Proteomes" id="UP000823674">
    <property type="component" value="Chromosome A09"/>
</dbReference>
<keyword evidence="2" id="KW-1185">Reference proteome</keyword>
<protein>
    <submittedName>
        <fullName evidence="1">Uncharacterized protein</fullName>
    </submittedName>
</protein>
<sequence length="84" mass="9263">MGRNNVFYCFPRIRGLSEFECFKSSSVEKLTEQGGTVVEQGCVAAVQAGEPVAEQPSKDGSGARRCNDGGTVQSKEEWWWCKEV</sequence>
<organism evidence="1 2">
    <name type="scientific">Brassica rapa subsp. trilocularis</name>
    <dbReference type="NCBI Taxonomy" id="1813537"/>
    <lineage>
        <taxon>Eukaryota</taxon>
        <taxon>Viridiplantae</taxon>
        <taxon>Streptophyta</taxon>
        <taxon>Embryophyta</taxon>
        <taxon>Tracheophyta</taxon>
        <taxon>Spermatophyta</taxon>
        <taxon>Magnoliopsida</taxon>
        <taxon>eudicotyledons</taxon>
        <taxon>Gunneridae</taxon>
        <taxon>Pentapetalae</taxon>
        <taxon>rosids</taxon>
        <taxon>malvids</taxon>
        <taxon>Brassicales</taxon>
        <taxon>Brassicaceae</taxon>
        <taxon>Brassiceae</taxon>
        <taxon>Brassica</taxon>
    </lineage>
</organism>
<evidence type="ECO:0000313" key="1">
    <source>
        <dbReference type="EMBL" id="KAG5382794.1"/>
    </source>
</evidence>
<accession>A0ABQ7L883</accession>
<dbReference type="EMBL" id="JADBGQ010000008">
    <property type="protein sequence ID" value="KAG5382794.1"/>
    <property type="molecule type" value="Genomic_DNA"/>
</dbReference>
<evidence type="ECO:0000313" key="2">
    <source>
        <dbReference type="Proteomes" id="UP000823674"/>
    </source>
</evidence>
<comment type="caution">
    <text evidence="1">The sequence shown here is derived from an EMBL/GenBank/DDBJ whole genome shotgun (WGS) entry which is preliminary data.</text>
</comment>